<evidence type="ECO:0000256" key="1">
    <source>
        <dbReference type="SAM" id="Phobius"/>
    </source>
</evidence>
<evidence type="ECO:0000313" key="2">
    <source>
        <dbReference type="EMBL" id="UTT63626.1"/>
    </source>
</evidence>
<accession>A0ABY5FZR3</accession>
<dbReference type="Proteomes" id="UP001060039">
    <property type="component" value="Chromosome"/>
</dbReference>
<sequence length="142" mass="14290">MRPLLRPALLALWTTALVAIAANLVVVLSGTAANGELIVVDQQGMTLVVDALPTIAASIVGALLAAVGTLIIVRVLPRRGILVFVIAGAIVTLLSLFGTTAAVTATGVATLIVMHLVTGTVVVVGNAVIHSRAKGNAAVSTR</sequence>
<dbReference type="EMBL" id="CP101497">
    <property type="protein sequence ID" value="UTT63626.1"/>
    <property type="molecule type" value="Genomic_DNA"/>
</dbReference>
<dbReference type="InterPro" id="IPR045713">
    <property type="entry name" value="DUF6069"/>
</dbReference>
<dbReference type="RefSeq" id="WP_255160759.1">
    <property type="nucleotide sequence ID" value="NZ_CP101497.1"/>
</dbReference>
<keyword evidence="3" id="KW-1185">Reference proteome</keyword>
<keyword evidence="1" id="KW-0472">Membrane</keyword>
<keyword evidence="1" id="KW-1133">Transmembrane helix</keyword>
<protein>
    <submittedName>
        <fullName evidence="2">DUF6069 family protein</fullName>
    </submittedName>
</protein>
<feature type="transmembrane region" description="Helical" evidence="1">
    <location>
        <begin position="108"/>
        <end position="129"/>
    </location>
</feature>
<reference evidence="2" key="1">
    <citation type="submission" date="2022-07" db="EMBL/GenBank/DDBJ databases">
        <title>Taxonomic analysis of Microcella humidisoli nov. sp., isolated from riverside soil.</title>
        <authorList>
            <person name="Molina K.M."/>
            <person name="Kim S.B."/>
        </authorList>
    </citation>
    <scope>NUCLEOTIDE SEQUENCE</scope>
    <source>
        <strain evidence="2">MMS21-STM10</strain>
    </source>
</reference>
<dbReference type="Pfam" id="PF19545">
    <property type="entry name" value="DUF6069"/>
    <property type="match status" value="1"/>
</dbReference>
<proteinExistence type="predicted"/>
<name>A0ABY5FZR3_9MICO</name>
<gene>
    <name evidence="2" type="ORF">NNL39_05880</name>
</gene>
<organism evidence="2 3">
    <name type="scientific">Microcella humidisoli</name>
    <dbReference type="NCBI Taxonomy" id="2963406"/>
    <lineage>
        <taxon>Bacteria</taxon>
        <taxon>Bacillati</taxon>
        <taxon>Actinomycetota</taxon>
        <taxon>Actinomycetes</taxon>
        <taxon>Micrococcales</taxon>
        <taxon>Microbacteriaceae</taxon>
        <taxon>Microcella</taxon>
    </lineage>
</organism>
<feature type="transmembrane region" description="Helical" evidence="1">
    <location>
        <begin position="51"/>
        <end position="73"/>
    </location>
</feature>
<feature type="transmembrane region" description="Helical" evidence="1">
    <location>
        <begin position="80"/>
        <end position="102"/>
    </location>
</feature>
<evidence type="ECO:0000313" key="3">
    <source>
        <dbReference type="Proteomes" id="UP001060039"/>
    </source>
</evidence>
<keyword evidence="1" id="KW-0812">Transmembrane</keyword>